<gene>
    <name evidence="1" type="ORF">PYW08_012067</name>
</gene>
<evidence type="ECO:0000313" key="1">
    <source>
        <dbReference type="EMBL" id="KAJ8719892.1"/>
    </source>
</evidence>
<organism evidence="1 2">
    <name type="scientific">Mythimna loreyi</name>
    <dbReference type="NCBI Taxonomy" id="667449"/>
    <lineage>
        <taxon>Eukaryota</taxon>
        <taxon>Metazoa</taxon>
        <taxon>Ecdysozoa</taxon>
        <taxon>Arthropoda</taxon>
        <taxon>Hexapoda</taxon>
        <taxon>Insecta</taxon>
        <taxon>Pterygota</taxon>
        <taxon>Neoptera</taxon>
        <taxon>Endopterygota</taxon>
        <taxon>Lepidoptera</taxon>
        <taxon>Glossata</taxon>
        <taxon>Ditrysia</taxon>
        <taxon>Noctuoidea</taxon>
        <taxon>Noctuidae</taxon>
        <taxon>Noctuinae</taxon>
        <taxon>Hadenini</taxon>
        <taxon>Mythimna</taxon>
    </lineage>
</organism>
<reference evidence="1" key="1">
    <citation type="submission" date="2023-03" db="EMBL/GenBank/DDBJ databases">
        <title>Chromosome-level genomes of two armyworms, Mythimna separata and Mythimna loreyi, provide insights into the biosynthesis and reception of sex pheromones.</title>
        <authorList>
            <person name="Zhao H."/>
        </authorList>
    </citation>
    <scope>NUCLEOTIDE SEQUENCE</scope>
    <source>
        <strain evidence="1">BeijingLab</strain>
    </source>
</reference>
<proteinExistence type="predicted"/>
<dbReference type="Proteomes" id="UP001231649">
    <property type="component" value="Chromosome 3"/>
</dbReference>
<comment type="caution">
    <text evidence="1">The sequence shown here is derived from an EMBL/GenBank/DDBJ whole genome shotgun (WGS) entry which is preliminary data.</text>
</comment>
<evidence type="ECO:0000313" key="2">
    <source>
        <dbReference type="Proteomes" id="UP001231649"/>
    </source>
</evidence>
<protein>
    <submittedName>
        <fullName evidence="1">Uncharacterized protein</fullName>
    </submittedName>
</protein>
<keyword evidence="2" id="KW-1185">Reference proteome</keyword>
<dbReference type="EMBL" id="CM056779">
    <property type="protein sequence ID" value="KAJ8719892.1"/>
    <property type="molecule type" value="Genomic_DNA"/>
</dbReference>
<accession>A0ACC2QMA2</accession>
<name>A0ACC2QMA2_9NEOP</name>
<sequence>MATGSVCQQLPSGELSHEMGEEDQASAEAAALHERLVAYVHALAGGHEQRSGVWVEHSYARARGAPHAPAAHVRVLLAPCPPAERADVDVERLEPPPPDLPGLDPPPYELEHDDSDVEHAGDWEARVTALAPSAVHARLAEQALDTLRRMRLERLAGGDAHLAARTAARRLRLALAGAAAHPGAHAQRPAAWLHATLHAYMPAHVRQQYDALVSSLARAAPRLAARLTGSVGPAARRSPLARVGRALGAETRPWLAWVGCGRARLDARWARRLGALLHTRVLAAATAASAAPDKWCAAVAGSVRAALADMLAEAG</sequence>